<evidence type="ECO:0000256" key="3">
    <source>
        <dbReference type="ARBA" id="ARBA00022448"/>
    </source>
</evidence>
<evidence type="ECO:0000313" key="10">
    <source>
        <dbReference type="EMBL" id="MFD1705724.1"/>
    </source>
</evidence>
<dbReference type="InterPro" id="IPR004812">
    <property type="entry name" value="Efflux_drug-R_Bcr/CmlA"/>
</dbReference>
<dbReference type="PRINTS" id="PR01035">
    <property type="entry name" value="TCRTETA"/>
</dbReference>
<evidence type="ECO:0000256" key="6">
    <source>
        <dbReference type="ARBA" id="ARBA00022989"/>
    </source>
</evidence>
<dbReference type="InterPro" id="IPR020846">
    <property type="entry name" value="MFS_dom"/>
</dbReference>
<keyword evidence="11" id="KW-1185">Reference proteome</keyword>
<dbReference type="EMBL" id="JBHUEO010000005">
    <property type="protein sequence ID" value="MFD1705724.1"/>
    <property type="molecule type" value="Genomic_DNA"/>
</dbReference>
<feature type="transmembrane region" description="Helical" evidence="8">
    <location>
        <begin position="146"/>
        <end position="171"/>
    </location>
</feature>
<keyword evidence="4 8" id="KW-1003">Cell membrane</keyword>
<dbReference type="CDD" id="cd17320">
    <property type="entry name" value="MFS_MdfA_MDR_like"/>
    <property type="match status" value="1"/>
</dbReference>
<feature type="transmembrane region" description="Helical" evidence="8">
    <location>
        <begin position="177"/>
        <end position="196"/>
    </location>
</feature>
<feature type="transmembrane region" description="Helical" evidence="8">
    <location>
        <begin position="354"/>
        <end position="372"/>
    </location>
</feature>
<dbReference type="InterPro" id="IPR036259">
    <property type="entry name" value="MFS_trans_sf"/>
</dbReference>
<feature type="transmembrane region" description="Helical" evidence="8">
    <location>
        <begin position="378"/>
        <end position="399"/>
    </location>
</feature>
<evidence type="ECO:0000313" key="11">
    <source>
        <dbReference type="Proteomes" id="UP001597301"/>
    </source>
</evidence>
<reference evidence="11" key="1">
    <citation type="journal article" date="2019" name="Int. J. Syst. Evol. Microbiol.">
        <title>The Global Catalogue of Microorganisms (GCM) 10K type strain sequencing project: providing services to taxonomists for standard genome sequencing and annotation.</title>
        <authorList>
            <consortium name="The Broad Institute Genomics Platform"/>
            <consortium name="The Broad Institute Genome Sequencing Center for Infectious Disease"/>
            <person name="Wu L."/>
            <person name="Ma J."/>
        </authorList>
    </citation>
    <scope>NUCLEOTIDE SEQUENCE [LARGE SCALE GENOMIC DNA]</scope>
    <source>
        <strain evidence="11">CGMCC 1.12295</strain>
    </source>
</reference>
<gene>
    <name evidence="10" type="ORF">ACFSCZ_03045</name>
</gene>
<dbReference type="SUPFAM" id="SSF103473">
    <property type="entry name" value="MFS general substrate transporter"/>
    <property type="match status" value="1"/>
</dbReference>
<keyword evidence="7 8" id="KW-0472">Membrane</keyword>
<sequence>MKNVAYPQHSMDPAPKIHRMRAAVLLGSLTAFGPLSIDMYLPALPELASGYGASASLSQLSITSFLIGMAAGQIIMGPMSDTLGRKKPLLAGLIVFSVSSILCAAIPSIWGLIFMRLIQGASAATGIVIARAAARDLYSGTELTKFFALLMLVNGAAPIASPVAGGLLLSVMPWKGVFMILAFIGAAMLVAVLWGLPETLPSAKRSAGGISNMVQIFIQLIQDKVFMGYCLTQGFVMAAMFSYIAGSPFLLQEHFHLSPQVFGLIFSLNGAGIIIAAQITGRLAGKISEKILLILGLMKGLAGSGTLCLMLWLKADLIFVILPLFLAVSSVGIVGTSSFSLAMNDKERTAGSAAALHGLMPYIFGAAAAPVAGLGGGIMPMGITMAACHGLALSVYWFFSWKN</sequence>
<dbReference type="PROSITE" id="PS50850">
    <property type="entry name" value="MFS"/>
    <property type="match status" value="1"/>
</dbReference>
<feature type="transmembrane region" description="Helical" evidence="8">
    <location>
        <begin position="225"/>
        <end position="245"/>
    </location>
</feature>
<keyword evidence="5 8" id="KW-0812">Transmembrane</keyword>
<keyword evidence="3 8" id="KW-0813">Transport</keyword>
<feature type="transmembrane region" description="Helical" evidence="8">
    <location>
        <begin position="116"/>
        <end position="134"/>
    </location>
</feature>
<evidence type="ECO:0000256" key="4">
    <source>
        <dbReference type="ARBA" id="ARBA00022475"/>
    </source>
</evidence>
<dbReference type="Gene3D" id="1.20.1720.10">
    <property type="entry name" value="Multidrug resistance protein D"/>
    <property type="match status" value="1"/>
</dbReference>
<evidence type="ECO:0000256" key="8">
    <source>
        <dbReference type="RuleBase" id="RU365088"/>
    </source>
</evidence>
<comment type="caution">
    <text evidence="10">The sequence shown here is derived from an EMBL/GenBank/DDBJ whole genome shotgun (WGS) entry which is preliminary data.</text>
</comment>
<feature type="transmembrane region" description="Helical" evidence="8">
    <location>
        <begin position="20"/>
        <end position="37"/>
    </location>
</feature>
<accession>A0ABW4KD22</accession>
<evidence type="ECO:0000256" key="2">
    <source>
        <dbReference type="ARBA" id="ARBA00006236"/>
    </source>
</evidence>
<comment type="similarity">
    <text evidence="2 8">Belongs to the major facilitator superfamily. Bcr/CmlA family.</text>
</comment>
<feature type="transmembrane region" description="Helical" evidence="8">
    <location>
        <begin position="257"/>
        <end position="279"/>
    </location>
</feature>
<proteinExistence type="inferred from homology"/>
<evidence type="ECO:0000259" key="9">
    <source>
        <dbReference type="PROSITE" id="PS50850"/>
    </source>
</evidence>
<dbReference type="PANTHER" id="PTHR23502:SF132">
    <property type="entry name" value="POLYAMINE TRANSPORTER 2-RELATED"/>
    <property type="match status" value="1"/>
</dbReference>
<evidence type="ECO:0000256" key="5">
    <source>
        <dbReference type="ARBA" id="ARBA00022692"/>
    </source>
</evidence>
<dbReference type="InterPro" id="IPR011701">
    <property type="entry name" value="MFS"/>
</dbReference>
<feature type="domain" description="Major facilitator superfamily (MFS) profile" evidence="9">
    <location>
        <begin position="19"/>
        <end position="403"/>
    </location>
</feature>
<keyword evidence="6 8" id="KW-1133">Transmembrane helix</keyword>
<protein>
    <recommendedName>
        <fullName evidence="8">Bcr/CflA family efflux transporter</fullName>
    </recommendedName>
</protein>
<evidence type="ECO:0000256" key="1">
    <source>
        <dbReference type="ARBA" id="ARBA00004651"/>
    </source>
</evidence>
<dbReference type="Pfam" id="PF07690">
    <property type="entry name" value="MFS_1"/>
    <property type="match status" value="1"/>
</dbReference>
<dbReference type="PANTHER" id="PTHR23502">
    <property type="entry name" value="MAJOR FACILITATOR SUPERFAMILY"/>
    <property type="match status" value="1"/>
</dbReference>
<dbReference type="NCBIfam" id="TIGR00710">
    <property type="entry name" value="efflux_Bcr_CflA"/>
    <property type="match status" value="1"/>
</dbReference>
<feature type="transmembrane region" description="Helical" evidence="8">
    <location>
        <begin position="291"/>
        <end position="312"/>
    </location>
</feature>
<evidence type="ECO:0000256" key="7">
    <source>
        <dbReference type="ARBA" id="ARBA00023136"/>
    </source>
</evidence>
<comment type="subcellular location">
    <subcellularLocation>
        <location evidence="1 8">Cell membrane</location>
        <topology evidence="1 8">Multi-pass membrane protein</topology>
    </subcellularLocation>
</comment>
<feature type="transmembrane region" description="Helical" evidence="8">
    <location>
        <begin position="57"/>
        <end position="77"/>
    </location>
</feature>
<feature type="transmembrane region" description="Helical" evidence="8">
    <location>
        <begin position="89"/>
        <end position="110"/>
    </location>
</feature>
<organism evidence="10 11">
    <name type="scientific">Siminovitchia sediminis</name>
    <dbReference type="NCBI Taxonomy" id="1274353"/>
    <lineage>
        <taxon>Bacteria</taxon>
        <taxon>Bacillati</taxon>
        <taxon>Bacillota</taxon>
        <taxon>Bacilli</taxon>
        <taxon>Bacillales</taxon>
        <taxon>Bacillaceae</taxon>
        <taxon>Siminovitchia</taxon>
    </lineage>
</organism>
<name>A0ABW4KD22_9BACI</name>
<dbReference type="InterPro" id="IPR001958">
    <property type="entry name" value="Tet-R_TetA/multi-R_MdtG-like"/>
</dbReference>
<feature type="transmembrane region" description="Helical" evidence="8">
    <location>
        <begin position="318"/>
        <end position="342"/>
    </location>
</feature>
<dbReference type="Proteomes" id="UP001597301">
    <property type="component" value="Unassembled WGS sequence"/>
</dbReference>
<dbReference type="RefSeq" id="WP_380772270.1">
    <property type="nucleotide sequence ID" value="NZ_JBHUEO010000005.1"/>
</dbReference>